<sequence length="71" mass="8051">MAVDSREVLMETHREMYFSTGEAARVLELSTSTVKRLESTGHLPSLKNHNGWRFFNAGDVYDFLDELGADT</sequence>
<dbReference type="EMBL" id="CP099837">
    <property type="protein sequence ID" value="USY22262.1"/>
    <property type="molecule type" value="Genomic_DNA"/>
</dbReference>
<gene>
    <name evidence="1" type="ORF">NE857_12025</name>
</gene>
<dbReference type="InterPro" id="IPR009061">
    <property type="entry name" value="DNA-bd_dom_put_sf"/>
</dbReference>
<proteinExistence type="predicted"/>
<reference evidence="1" key="1">
    <citation type="submission" date="2022-06" db="EMBL/GenBank/DDBJ databases">
        <authorList>
            <person name="Ping M."/>
        </authorList>
    </citation>
    <scope>NUCLEOTIDE SEQUENCE</scope>
    <source>
        <strain evidence="1">JCM11759T</strain>
    </source>
</reference>
<evidence type="ECO:0000313" key="2">
    <source>
        <dbReference type="Proteomes" id="UP001055940"/>
    </source>
</evidence>
<name>A0ABY5DD59_9ACTN</name>
<keyword evidence="2" id="KW-1185">Reference proteome</keyword>
<protein>
    <submittedName>
        <fullName evidence="1">Helix-turn-helix domain-containing protein</fullName>
    </submittedName>
</protein>
<dbReference type="RefSeq" id="WP_254421049.1">
    <property type="nucleotide sequence ID" value="NZ_BAAAJB010000046.1"/>
</dbReference>
<dbReference type="Gene3D" id="1.10.1660.10">
    <property type="match status" value="1"/>
</dbReference>
<dbReference type="Proteomes" id="UP001055940">
    <property type="component" value="Chromosome"/>
</dbReference>
<organism evidence="1 2">
    <name type="scientific">Nocardiopsis exhalans</name>
    <dbReference type="NCBI Taxonomy" id="163604"/>
    <lineage>
        <taxon>Bacteria</taxon>
        <taxon>Bacillati</taxon>
        <taxon>Actinomycetota</taxon>
        <taxon>Actinomycetes</taxon>
        <taxon>Streptosporangiales</taxon>
        <taxon>Nocardiopsidaceae</taxon>
        <taxon>Nocardiopsis</taxon>
    </lineage>
</organism>
<evidence type="ECO:0000313" key="1">
    <source>
        <dbReference type="EMBL" id="USY22262.1"/>
    </source>
</evidence>
<dbReference type="SUPFAM" id="SSF46955">
    <property type="entry name" value="Putative DNA-binding domain"/>
    <property type="match status" value="1"/>
</dbReference>
<accession>A0ABY5DD59</accession>